<keyword evidence="2" id="KW-0812">Transmembrane</keyword>
<evidence type="ECO:0000256" key="1">
    <source>
        <dbReference type="SAM" id="MobiDB-lite"/>
    </source>
</evidence>
<reference evidence="3 4" key="1">
    <citation type="journal article" date="2018" name="Nat. Ecol. Evol.">
        <title>Pezizomycetes genomes reveal the molecular basis of ectomycorrhizal truffle lifestyle.</title>
        <authorList>
            <person name="Murat C."/>
            <person name="Payen T."/>
            <person name="Noel B."/>
            <person name="Kuo A."/>
            <person name="Morin E."/>
            <person name="Chen J."/>
            <person name="Kohler A."/>
            <person name="Krizsan K."/>
            <person name="Balestrini R."/>
            <person name="Da Silva C."/>
            <person name="Montanini B."/>
            <person name="Hainaut M."/>
            <person name="Levati E."/>
            <person name="Barry K.W."/>
            <person name="Belfiori B."/>
            <person name="Cichocki N."/>
            <person name="Clum A."/>
            <person name="Dockter R.B."/>
            <person name="Fauchery L."/>
            <person name="Guy J."/>
            <person name="Iotti M."/>
            <person name="Le Tacon F."/>
            <person name="Lindquist E.A."/>
            <person name="Lipzen A."/>
            <person name="Malagnac F."/>
            <person name="Mello A."/>
            <person name="Molinier V."/>
            <person name="Miyauchi S."/>
            <person name="Poulain J."/>
            <person name="Riccioni C."/>
            <person name="Rubini A."/>
            <person name="Sitrit Y."/>
            <person name="Splivallo R."/>
            <person name="Traeger S."/>
            <person name="Wang M."/>
            <person name="Zifcakova L."/>
            <person name="Wipf D."/>
            <person name="Zambonelli A."/>
            <person name="Paolocci F."/>
            <person name="Nowrousian M."/>
            <person name="Ottonello S."/>
            <person name="Baldrian P."/>
            <person name="Spatafora J.W."/>
            <person name="Henrissat B."/>
            <person name="Nagy L.G."/>
            <person name="Aury J.M."/>
            <person name="Wincker P."/>
            <person name="Grigoriev I.V."/>
            <person name="Bonfante P."/>
            <person name="Martin F.M."/>
        </authorList>
    </citation>
    <scope>NUCLEOTIDE SEQUENCE [LARGE SCALE GENOMIC DNA]</scope>
    <source>
        <strain evidence="3 4">ATCC MYA-4762</strain>
    </source>
</reference>
<feature type="compositionally biased region" description="Low complexity" evidence="1">
    <location>
        <begin position="73"/>
        <end position="82"/>
    </location>
</feature>
<sequence length="342" mass="35485">MATTSSMEEVHGAGAVPEERLPAASATLEEVIQTTNASYPSSIQASASASSPDSTSTSTQVLELAPPPPPTEQPSTTTNPTPDENVSGNDPPAYSTSPPSPPSPPLPPAPPMPRSPSPPPPPLPPSPVISPVPTLPTSRSPLLPINLNIPSCTPRPYTFHQLPPPVVPPTRNSIAIDIFPDPDVNPSPHEEPLPTYSRYPKRGEAHCMGEFGDPDTRSDISGSAWEGRSRGQGKSICCCGMYMRTVITGIVVLIVACVIAGGVVGWQMKSNFENVPDSGPHSTPINEGSDGTGDVDYWSGPENGGSTQTTLLGPGNIAVEPTPAATSLLLTIRMPGPTPPTG</sequence>
<feature type="region of interest" description="Disordered" evidence="1">
    <location>
        <begin position="1"/>
        <end position="26"/>
    </location>
</feature>
<dbReference type="AlphaFoldDB" id="A0A3N4LKG2"/>
<evidence type="ECO:0000313" key="3">
    <source>
        <dbReference type="EMBL" id="RPB23423.1"/>
    </source>
</evidence>
<protein>
    <submittedName>
        <fullName evidence="3">Uncharacterized protein</fullName>
    </submittedName>
</protein>
<dbReference type="EMBL" id="ML121546">
    <property type="protein sequence ID" value="RPB23423.1"/>
    <property type="molecule type" value="Genomic_DNA"/>
</dbReference>
<feature type="region of interest" description="Disordered" evidence="1">
    <location>
        <begin position="39"/>
        <end position="135"/>
    </location>
</feature>
<keyword evidence="2" id="KW-1133">Transmembrane helix</keyword>
<evidence type="ECO:0000256" key="2">
    <source>
        <dbReference type="SAM" id="Phobius"/>
    </source>
</evidence>
<keyword evidence="4" id="KW-1185">Reference proteome</keyword>
<keyword evidence="2" id="KW-0472">Membrane</keyword>
<dbReference type="InParanoid" id="A0A3N4LKG2"/>
<gene>
    <name evidence="3" type="ORF">L211DRAFT_267286</name>
</gene>
<organism evidence="3 4">
    <name type="scientific">Terfezia boudieri ATCC MYA-4762</name>
    <dbReference type="NCBI Taxonomy" id="1051890"/>
    <lineage>
        <taxon>Eukaryota</taxon>
        <taxon>Fungi</taxon>
        <taxon>Dikarya</taxon>
        <taxon>Ascomycota</taxon>
        <taxon>Pezizomycotina</taxon>
        <taxon>Pezizomycetes</taxon>
        <taxon>Pezizales</taxon>
        <taxon>Pezizaceae</taxon>
        <taxon>Terfezia</taxon>
    </lineage>
</organism>
<evidence type="ECO:0000313" key="4">
    <source>
        <dbReference type="Proteomes" id="UP000267821"/>
    </source>
</evidence>
<dbReference type="STRING" id="1051890.A0A3N4LKG2"/>
<feature type="transmembrane region" description="Helical" evidence="2">
    <location>
        <begin position="241"/>
        <end position="264"/>
    </location>
</feature>
<feature type="compositionally biased region" description="Pro residues" evidence="1">
    <location>
        <begin position="98"/>
        <end position="134"/>
    </location>
</feature>
<feature type="compositionally biased region" description="Low complexity" evidence="1">
    <location>
        <begin position="39"/>
        <end position="59"/>
    </location>
</feature>
<accession>A0A3N4LKG2</accession>
<name>A0A3N4LKG2_9PEZI</name>
<proteinExistence type="predicted"/>
<dbReference type="OrthoDB" id="10447952at2759"/>
<dbReference type="Proteomes" id="UP000267821">
    <property type="component" value="Unassembled WGS sequence"/>
</dbReference>
<feature type="region of interest" description="Disordered" evidence="1">
    <location>
        <begin position="275"/>
        <end position="307"/>
    </location>
</feature>